<feature type="region of interest" description="Disordered" evidence="2">
    <location>
        <begin position="870"/>
        <end position="895"/>
    </location>
</feature>
<feature type="domain" description="PDZ" evidence="3">
    <location>
        <begin position="248"/>
        <end position="321"/>
    </location>
</feature>
<protein>
    <recommendedName>
        <fullName evidence="3">PDZ domain-containing protein</fullName>
    </recommendedName>
</protein>
<comment type="caution">
    <text evidence="4">The sequence shown here is derived from an EMBL/GenBank/DDBJ whole genome shotgun (WGS) entry which is preliminary data.</text>
</comment>
<evidence type="ECO:0000259" key="3">
    <source>
        <dbReference type="PROSITE" id="PS50106"/>
    </source>
</evidence>
<gene>
    <name evidence="4" type="ORF">BN9_053640</name>
</gene>
<feature type="region of interest" description="Disordered" evidence="2">
    <location>
        <begin position="83"/>
        <end position="124"/>
    </location>
</feature>
<feature type="coiled-coil region" evidence="1">
    <location>
        <begin position="443"/>
        <end position="477"/>
    </location>
</feature>
<dbReference type="InParanoid" id="A0A024GDY9"/>
<sequence length="895" mass="100013">MEYELMWGEGPLGLTLRPDLGEDMPPVVGRITRINSAAAIAKVAEGHMLVSINGVDTARKGYDHVVDMLQKVARPATLRFRVPRGYTPLPRPSPGPSAAPDALPSTNDPSTLRRSTSSIPYANPRSKREQYTIVWTEGPLGMILRPDDDDCHIPCIRKITGKGVGTGMDKANVGDVLVAVNGQETKTLGFRRTISLLKTIRKPAVLKFKRMRRRISRKRSSREDALSDVLHLNQVSKDFGAYDVVWREGELGLKLKPGSQEVPIISRLTGKGTASGLHNANVGDELVSVNGSVVEGEAYQDTLRMLKHSQKPAILRFRPGKNRRESMLSVVSVRSNPATATEVEKVRTRHVPIYDTGREPTESPIVKPPPIRKKKRRIPLQVAKELVAAAQDVDINQAVFAGFLVGQVQDGTREAHILRVEAKKMILAEAEARRNGIPAKYALTRAERQAKVLQDALDKIKNQAKKYEEILKAQEREKILASAMQDKSEELIGKQNSVIAELSHVISRYKRDSYSEMEINAIPSEEDPQFVRQSLIEGLQEVMNIPVVVPQSKYCAECGATEMETKLDLDEDGQFYCTDCWAKYMSRPMDAVHEELSIKSVPDAISESEIVDEEGGDSVDSAKVGVPPYNVKERLEKKQMEEANARIEAEQKLLEIKQLRQSGSLTKLMERGEDVDSEEKARRDLLGLEELANALREEENRARMDGNEVLADKLNAQRTHILTGTPSTSPSREKQANASLSDEFQVTHNAPREPQILEESQECREFEESEELQEEEIKHERTTNGTNGSSDSEGDDRFSEGDDDMVRDLRQNNVALARQLEEAHSMVERARMSILMTGDDTAEDDSYELSNEQIQLFKKLTSQADERMSMVDRLHPPDSSDSDSDEQSEAEGVWI</sequence>
<dbReference type="Proteomes" id="UP000053237">
    <property type="component" value="Unassembled WGS sequence"/>
</dbReference>
<evidence type="ECO:0000313" key="5">
    <source>
        <dbReference type="Proteomes" id="UP000053237"/>
    </source>
</evidence>
<feature type="coiled-coil region" evidence="1">
    <location>
        <begin position="630"/>
        <end position="708"/>
    </location>
</feature>
<dbReference type="SMART" id="SM00228">
    <property type="entry name" value="PDZ"/>
    <property type="match status" value="3"/>
</dbReference>
<evidence type="ECO:0000256" key="1">
    <source>
        <dbReference type="SAM" id="Coils"/>
    </source>
</evidence>
<dbReference type="SUPFAM" id="SSF50156">
    <property type="entry name" value="PDZ domain-like"/>
    <property type="match status" value="3"/>
</dbReference>
<organism evidence="4 5">
    <name type="scientific">Albugo candida</name>
    <dbReference type="NCBI Taxonomy" id="65357"/>
    <lineage>
        <taxon>Eukaryota</taxon>
        <taxon>Sar</taxon>
        <taxon>Stramenopiles</taxon>
        <taxon>Oomycota</taxon>
        <taxon>Peronosporomycetes</taxon>
        <taxon>Albuginales</taxon>
        <taxon>Albuginaceae</taxon>
        <taxon>Albugo</taxon>
    </lineage>
</organism>
<feature type="compositionally biased region" description="Polar residues" evidence="2">
    <location>
        <begin position="104"/>
        <end position="120"/>
    </location>
</feature>
<dbReference type="InterPro" id="IPR001478">
    <property type="entry name" value="PDZ"/>
</dbReference>
<feature type="compositionally biased region" description="Acidic residues" evidence="2">
    <location>
        <begin position="880"/>
        <end position="889"/>
    </location>
</feature>
<evidence type="ECO:0000256" key="2">
    <source>
        <dbReference type="SAM" id="MobiDB-lite"/>
    </source>
</evidence>
<feature type="compositionally biased region" description="Polar residues" evidence="2">
    <location>
        <begin position="721"/>
        <end position="748"/>
    </location>
</feature>
<dbReference type="EMBL" id="CAIX01000073">
    <property type="protein sequence ID" value="CCI44555.1"/>
    <property type="molecule type" value="Genomic_DNA"/>
</dbReference>
<name>A0A024GDY9_9STRA</name>
<feature type="domain" description="PDZ" evidence="3">
    <location>
        <begin position="9"/>
        <end position="84"/>
    </location>
</feature>
<dbReference type="InterPro" id="IPR036034">
    <property type="entry name" value="PDZ_sf"/>
</dbReference>
<dbReference type="AlphaFoldDB" id="A0A024GDY9"/>
<keyword evidence="1" id="KW-0175">Coiled coil</keyword>
<dbReference type="Gene3D" id="2.30.42.10">
    <property type="match status" value="2"/>
</dbReference>
<proteinExistence type="predicted"/>
<keyword evidence="5" id="KW-1185">Reference proteome</keyword>
<accession>A0A024GDY9</accession>
<dbReference type="PROSITE" id="PS50106">
    <property type="entry name" value="PDZ"/>
    <property type="match status" value="3"/>
</dbReference>
<feature type="domain" description="PDZ" evidence="3">
    <location>
        <begin position="136"/>
        <end position="212"/>
    </location>
</feature>
<reference evidence="4 5" key="1">
    <citation type="submission" date="2012-05" db="EMBL/GenBank/DDBJ databases">
        <title>Recombination and specialization in a pathogen metapopulation.</title>
        <authorList>
            <person name="Gardiner A."/>
            <person name="Kemen E."/>
            <person name="Schultz-Larsen T."/>
            <person name="MacLean D."/>
            <person name="Van Oosterhout C."/>
            <person name="Jones J.D.G."/>
        </authorList>
    </citation>
    <scope>NUCLEOTIDE SEQUENCE [LARGE SCALE GENOMIC DNA]</scope>
    <source>
        <strain evidence="4 5">Ac Nc2</strain>
    </source>
</reference>
<dbReference type="STRING" id="65357.A0A024GDY9"/>
<evidence type="ECO:0000313" key="4">
    <source>
        <dbReference type="EMBL" id="CCI44555.1"/>
    </source>
</evidence>
<feature type="region of interest" description="Disordered" evidence="2">
    <location>
        <begin position="721"/>
        <end position="803"/>
    </location>
</feature>
<dbReference type="OrthoDB" id="6022711at2759"/>
<dbReference type="CDD" id="cd00136">
    <property type="entry name" value="PDZ_canonical"/>
    <property type="match status" value="1"/>
</dbReference>